<sequence length="106" mass="12440">MLDKDAENTFLKNNQRKPISVYIRTMSPLKNVTIPDEVVMSKIYMIRDQKVMLDEDLAESYGVETRRLNEQVKRNKDRFPEDFMFTLTEDEFPDLKSQNATSSWGG</sequence>
<organism evidence="2 3">
    <name type="scientific">Pedobacter caeni</name>
    <dbReference type="NCBI Taxonomy" id="288992"/>
    <lineage>
        <taxon>Bacteria</taxon>
        <taxon>Pseudomonadati</taxon>
        <taxon>Bacteroidota</taxon>
        <taxon>Sphingobacteriia</taxon>
        <taxon>Sphingobacteriales</taxon>
        <taxon>Sphingobacteriaceae</taxon>
        <taxon>Pedobacter</taxon>
    </lineage>
</organism>
<dbReference type="STRING" id="288992.SAMN04488522_1011409"/>
<dbReference type="AlphaFoldDB" id="A0A1M4WWB0"/>
<evidence type="ECO:0000313" key="3">
    <source>
        <dbReference type="Proteomes" id="UP000184287"/>
    </source>
</evidence>
<gene>
    <name evidence="2" type="ORF">SAMN04488522_1011409</name>
</gene>
<feature type="domain" description="KilA-N DNA-binding" evidence="1">
    <location>
        <begin position="41"/>
        <end position="103"/>
    </location>
</feature>
<proteinExistence type="predicted"/>
<evidence type="ECO:0000313" key="2">
    <source>
        <dbReference type="EMBL" id="SHE85516.1"/>
    </source>
</evidence>
<dbReference type="EMBL" id="FQUQ01000001">
    <property type="protein sequence ID" value="SHE85516.1"/>
    <property type="molecule type" value="Genomic_DNA"/>
</dbReference>
<name>A0A1M4WWB0_9SPHI</name>
<evidence type="ECO:0000259" key="1">
    <source>
        <dbReference type="Pfam" id="PF10543"/>
    </source>
</evidence>
<dbReference type="Proteomes" id="UP000184287">
    <property type="component" value="Unassembled WGS sequence"/>
</dbReference>
<keyword evidence="3" id="KW-1185">Reference proteome</keyword>
<accession>A0A1M4WWB0</accession>
<dbReference type="InterPro" id="IPR018873">
    <property type="entry name" value="KilA-N_DNA-bd_domain"/>
</dbReference>
<dbReference type="Pfam" id="PF10543">
    <property type="entry name" value="ORF6N"/>
    <property type="match status" value="1"/>
</dbReference>
<protein>
    <submittedName>
        <fullName evidence="2">ORF6N domain-containing protein</fullName>
    </submittedName>
</protein>
<reference evidence="3" key="1">
    <citation type="submission" date="2016-11" db="EMBL/GenBank/DDBJ databases">
        <authorList>
            <person name="Varghese N."/>
            <person name="Submissions S."/>
        </authorList>
    </citation>
    <scope>NUCLEOTIDE SEQUENCE [LARGE SCALE GENOMIC DNA]</scope>
    <source>
        <strain evidence="3">DSM 16990</strain>
    </source>
</reference>